<feature type="region of interest" description="Disordered" evidence="1">
    <location>
        <begin position="180"/>
        <end position="201"/>
    </location>
</feature>
<dbReference type="EMBL" id="OBQI01000004">
    <property type="protein sequence ID" value="SOC50450.1"/>
    <property type="molecule type" value="Genomic_DNA"/>
</dbReference>
<evidence type="ECO:0000313" key="3">
    <source>
        <dbReference type="Proteomes" id="UP000219435"/>
    </source>
</evidence>
<gene>
    <name evidence="2" type="ORF">SAMN05660748_3198</name>
</gene>
<dbReference type="AlphaFoldDB" id="A0A285V8P9"/>
<keyword evidence="3" id="KW-1185">Reference proteome</keyword>
<dbReference type="InterPro" id="IPR022121">
    <property type="entry name" value="Peptidase_M73_camelysin"/>
</dbReference>
<protein>
    <submittedName>
        <fullName evidence="2">SipW-cognate class signal peptide</fullName>
    </submittedName>
</protein>
<evidence type="ECO:0000256" key="1">
    <source>
        <dbReference type="SAM" id="MobiDB-lite"/>
    </source>
</evidence>
<name>A0A285V8P9_9ACTN</name>
<dbReference type="RefSeq" id="WP_097195962.1">
    <property type="nucleotide sequence ID" value="NZ_OBQI01000004.1"/>
</dbReference>
<proteinExistence type="predicted"/>
<dbReference type="Proteomes" id="UP000219435">
    <property type="component" value="Unassembled WGS sequence"/>
</dbReference>
<accession>A0A285V8P9</accession>
<reference evidence="3" key="1">
    <citation type="submission" date="2017-08" db="EMBL/GenBank/DDBJ databases">
        <authorList>
            <person name="Varghese N."/>
            <person name="Submissions S."/>
        </authorList>
    </citation>
    <scope>NUCLEOTIDE SEQUENCE [LARGE SCALE GENOMIC DNA]</scope>
    <source>
        <strain evidence="3">DSM 4725</strain>
    </source>
</reference>
<sequence length="201" mass="20751">MTTAARSRFSPVQVLGTLAAVTLVGVLGVAGTTAALSATTDNSLNQFDAGEIDLADNDAGSFLYDVDNQEPGDTVERCVKVSYTGTAGSTVALYLGTPVGSVGPYVSMTVEAGTQTGTPVYPDCTGFVSAQSLYSGTLTGFRTDHGSVGTGVVYSPNGVGELWADNDTVVYKVRLELSSTPRGPGENFSGPHTYTWRADTA</sequence>
<dbReference type="OrthoDB" id="3826640at2"/>
<dbReference type="Pfam" id="PF12389">
    <property type="entry name" value="Peptidase_M73"/>
    <property type="match status" value="1"/>
</dbReference>
<organism evidence="2 3">
    <name type="scientific">Blastococcus aggregatus</name>
    <dbReference type="NCBI Taxonomy" id="38502"/>
    <lineage>
        <taxon>Bacteria</taxon>
        <taxon>Bacillati</taxon>
        <taxon>Actinomycetota</taxon>
        <taxon>Actinomycetes</taxon>
        <taxon>Geodermatophilales</taxon>
        <taxon>Geodermatophilaceae</taxon>
        <taxon>Blastococcus</taxon>
    </lineage>
</organism>
<evidence type="ECO:0000313" key="2">
    <source>
        <dbReference type="EMBL" id="SOC50450.1"/>
    </source>
</evidence>